<evidence type="ECO:0000313" key="5">
    <source>
        <dbReference type="EMBL" id="VEH05560.1"/>
    </source>
</evidence>
<feature type="transmembrane region" description="Helical" evidence="3">
    <location>
        <begin position="856"/>
        <end position="881"/>
    </location>
</feature>
<gene>
    <name evidence="5" type="primary">tycC</name>
    <name evidence="5" type="ORF">NCTC949_00673</name>
</gene>
<keyword evidence="3" id="KW-0812">Transmembrane</keyword>
<dbReference type="Proteomes" id="UP000271380">
    <property type="component" value="Chromosome"/>
</dbReference>
<dbReference type="Gene3D" id="1.10.1200.10">
    <property type="entry name" value="ACP-like"/>
    <property type="match status" value="1"/>
</dbReference>
<evidence type="ECO:0000256" key="2">
    <source>
        <dbReference type="ARBA" id="ARBA00022553"/>
    </source>
</evidence>
<feature type="transmembrane region" description="Helical" evidence="3">
    <location>
        <begin position="1099"/>
        <end position="1119"/>
    </location>
</feature>
<dbReference type="InterPro" id="IPR006162">
    <property type="entry name" value="Ppantetheine_attach_site"/>
</dbReference>
<accession>A0AB38VR05</accession>
<dbReference type="PROSITE" id="PS50075">
    <property type="entry name" value="CARRIER"/>
    <property type="match status" value="1"/>
</dbReference>
<dbReference type="InterPro" id="IPR000873">
    <property type="entry name" value="AMP-dep_synth/lig_dom"/>
</dbReference>
<keyword evidence="3" id="KW-0472">Membrane</keyword>
<feature type="domain" description="Carrier" evidence="4">
    <location>
        <begin position="518"/>
        <end position="592"/>
    </location>
</feature>
<dbReference type="Gene3D" id="3.40.50.12780">
    <property type="entry name" value="N-terminal domain of ligase-like"/>
    <property type="match status" value="1"/>
</dbReference>
<evidence type="ECO:0000313" key="6">
    <source>
        <dbReference type="Proteomes" id="UP000271380"/>
    </source>
</evidence>
<dbReference type="InterPro" id="IPR042099">
    <property type="entry name" value="ANL_N_sf"/>
</dbReference>
<dbReference type="SUPFAM" id="SSF47336">
    <property type="entry name" value="ACP-like"/>
    <property type="match status" value="1"/>
</dbReference>
<dbReference type="InterPro" id="IPR012728">
    <property type="entry name" value="Pls/PosA_C"/>
</dbReference>
<dbReference type="PANTHER" id="PTHR45527">
    <property type="entry name" value="NONRIBOSOMAL PEPTIDE SYNTHETASE"/>
    <property type="match status" value="1"/>
</dbReference>
<evidence type="ECO:0000259" key="4">
    <source>
        <dbReference type="PROSITE" id="PS50075"/>
    </source>
</evidence>
<organism evidence="5 6">
    <name type="scientific">Corynebacterium kutscheri</name>
    <dbReference type="NCBI Taxonomy" id="35755"/>
    <lineage>
        <taxon>Bacteria</taxon>
        <taxon>Bacillati</taxon>
        <taxon>Actinomycetota</taxon>
        <taxon>Actinomycetes</taxon>
        <taxon>Mycobacteriales</taxon>
        <taxon>Corynebacteriaceae</taxon>
        <taxon>Corynebacterium</taxon>
    </lineage>
</organism>
<dbReference type="Pfam" id="PF00550">
    <property type="entry name" value="PP-binding"/>
    <property type="match status" value="1"/>
</dbReference>
<evidence type="ECO:0000256" key="1">
    <source>
        <dbReference type="ARBA" id="ARBA00022450"/>
    </source>
</evidence>
<dbReference type="GO" id="GO:0005737">
    <property type="term" value="C:cytoplasm"/>
    <property type="evidence" value="ECO:0007669"/>
    <property type="project" value="TreeGrafter"/>
</dbReference>
<dbReference type="PROSITE" id="PS00455">
    <property type="entry name" value="AMP_BINDING"/>
    <property type="match status" value="1"/>
</dbReference>
<name>A0AB38VR05_9CORY</name>
<dbReference type="InterPro" id="IPR020806">
    <property type="entry name" value="PKS_PP-bd"/>
</dbReference>
<keyword evidence="1" id="KW-0596">Phosphopantetheine</keyword>
<dbReference type="Gene3D" id="2.160.10.10">
    <property type="entry name" value="Hexapeptide repeat proteins"/>
    <property type="match status" value="3"/>
</dbReference>
<feature type="transmembrane region" description="Helical" evidence="3">
    <location>
        <begin position="604"/>
        <end position="622"/>
    </location>
</feature>
<dbReference type="InterPro" id="IPR009081">
    <property type="entry name" value="PP-bd_ACP"/>
</dbReference>
<feature type="transmembrane region" description="Helical" evidence="3">
    <location>
        <begin position="652"/>
        <end position="674"/>
    </location>
</feature>
<dbReference type="EMBL" id="LR134377">
    <property type="protein sequence ID" value="VEH05560.1"/>
    <property type="molecule type" value="Genomic_DNA"/>
</dbReference>
<dbReference type="SUPFAM" id="SSF51161">
    <property type="entry name" value="Trimeric LpxA-like enzymes"/>
    <property type="match status" value="3"/>
</dbReference>
<dbReference type="SMART" id="SM00823">
    <property type="entry name" value="PKS_PP"/>
    <property type="match status" value="1"/>
</dbReference>
<dbReference type="Gene3D" id="3.30.300.30">
    <property type="match status" value="1"/>
</dbReference>
<feature type="transmembrane region" description="Helical" evidence="3">
    <location>
        <begin position="627"/>
        <end position="646"/>
    </location>
</feature>
<evidence type="ECO:0000256" key="3">
    <source>
        <dbReference type="SAM" id="Phobius"/>
    </source>
</evidence>
<dbReference type="Pfam" id="PF00501">
    <property type="entry name" value="AMP-binding"/>
    <property type="match status" value="1"/>
</dbReference>
<dbReference type="GO" id="GO:0043041">
    <property type="term" value="P:amino acid activation for nonribosomal peptide biosynthetic process"/>
    <property type="evidence" value="ECO:0007669"/>
    <property type="project" value="TreeGrafter"/>
</dbReference>
<keyword evidence="2" id="KW-0597">Phosphoprotein</keyword>
<reference evidence="5 6" key="1">
    <citation type="submission" date="2018-12" db="EMBL/GenBank/DDBJ databases">
        <authorList>
            <consortium name="Pathogen Informatics"/>
        </authorList>
    </citation>
    <scope>NUCLEOTIDE SEQUENCE [LARGE SCALE GENOMIC DNA]</scope>
    <source>
        <strain evidence="5 6">NCTC949</strain>
    </source>
</reference>
<dbReference type="InterPro" id="IPR001451">
    <property type="entry name" value="Hexapep"/>
</dbReference>
<dbReference type="Pfam" id="PF14602">
    <property type="entry name" value="Hexapep_2"/>
    <property type="match status" value="1"/>
</dbReference>
<keyword evidence="3" id="KW-1133">Transmembrane helix</keyword>
<dbReference type="GO" id="GO:0031177">
    <property type="term" value="F:phosphopantetheine binding"/>
    <property type="evidence" value="ECO:0007669"/>
    <property type="project" value="InterPro"/>
</dbReference>
<dbReference type="SUPFAM" id="SSF56801">
    <property type="entry name" value="Acetyl-CoA synthetase-like"/>
    <property type="match status" value="1"/>
</dbReference>
<dbReference type="InterPro" id="IPR045851">
    <property type="entry name" value="AMP-bd_C_sf"/>
</dbReference>
<feature type="transmembrane region" description="Helical" evidence="3">
    <location>
        <begin position="893"/>
        <end position="918"/>
    </location>
</feature>
<dbReference type="PROSITE" id="PS00012">
    <property type="entry name" value="PHOSPHOPANTETHEINE"/>
    <property type="match status" value="1"/>
</dbReference>
<dbReference type="CDD" id="cd05930">
    <property type="entry name" value="A_NRPS"/>
    <property type="match status" value="1"/>
</dbReference>
<dbReference type="PANTHER" id="PTHR45527:SF1">
    <property type="entry name" value="FATTY ACID SYNTHASE"/>
    <property type="match status" value="1"/>
</dbReference>
<dbReference type="NCBIfam" id="TIGR02353">
    <property type="entry name" value="NRPS_term_dom"/>
    <property type="match status" value="1"/>
</dbReference>
<sequence>MAFLTSPSSEDHHELAIYGVEEIPTPRTLVDIFHTTVALYPDAPALVGMNETLNYRELAQRIDEEISRLAELGIGLGDRIGIRVPSGTTDLYIAILATICSGAAYVPVDWDDIDERAKTVWEEAQVCAVYGKDLQLDIIDDRRTDPVAIQLPTTEDDAWIIFTSGSTGKPKGVAITHRSAAALVDAEARMYLVDAPLGPGDKVMAGLSVAFDASCEEMWLAWRYGAALIAAPRDIVRSADVLGKWITDNEITAVSTVPTLASFWPTESLSAVRLLIFGGEALPSELSNRLYAPGRELWNTYGPTESTVIASGQLMKPLEKDEPVRIGRATPGWQLVVVDPSTNEPVRWGESGELIVGGVGLGRYLDPVKDAEVYAPLPSMNWQRAYRTGDLVIAEKEGLIFAGRADDQIKFGGRRMELGEIDRALSTIPGVSVAAAAKQKTNAGSDVIVGYIVADGTGPQGSVDLTAARAHLSTVLPGGIAPTLCIIDELPKKTSGKVDRKALPWPLPTSEDSAAALAALPDDLKILAGQWMDQLGPVPISPDANFFDLGGSSVAIAKLAVELRSTHPALDIGALYDNPTLAEMAAYLSTLSEDNEQNPQPQKIPWWSGIVQFLVVCGIYVINAARYIVGAILVVWVLRVIFHAGWVPRISVIPWLIGWFVLFSTPGKIAQTVIATRILTMRIKPGEYLRGGWTHLRIWAAERIFIYMRLDPLLGTPFMPILFRLFGCKVGKNAELTAFPPVSGLATIGDDVSLEHEVDINGHWIEGDTFYVGRTIIGDRVRVGTRTFITPGITIGDDAEVLPGSCVDKNIPAGRLYSGSPIVDRGEAGQEWPLETPEEAVEMGAVTMLSWFNHRLLYGLGLMWMTLLPMIAVIPAIMVVLPNVIMRQRYEEVFPVLTLWTPIFAVITIVTWLVLVVLTVRACAVLIKPGYFPEHSTTGWALWLTHSLLQKTLTSTYFMYAGLITPAFLRLLGARVGKDTEISTVETIPHLTWVGNRCFLADHSMCAASRHRRGWVHIGTTVLGDGCFVGNSGIVGPDLDLPSDALIAVLSSVPGKTGRGTSWMGRTPRSIPRQHVEADAGHTFNPPEHLKVARLIVELFRLIPVITAAYLDLFIVWVGTNVYMHYGMGRHGLIGVIMWAFPIVLVSGIIASVIPIILKWLIVGRFTAGQRTLFSTFVWRGELVDNTAELLAVPSLVRMSLGSPLYNWWARLMGTRIGRSVWCETWWLPEFDLISIEDNATVNRGTVLQTHLFHDRVMSLETVTLGQGSTLGPNSFMLPGSSLGQRSIIRPGSLVLRQDSIPQDTIWSGNPVSHVEKVKPTDVEQHDMQLVHPKS</sequence>
<dbReference type="GO" id="GO:0044550">
    <property type="term" value="P:secondary metabolite biosynthetic process"/>
    <property type="evidence" value="ECO:0007669"/>
    <property type="project" value="TreeGrafter"/>
</dbReference>
<proteinExistence type="predicted"/>
<protein>
    <submittedName>
        <fullName evidence="5">Non-ribosomal peptide synthetase</fullName>
    </submittedName>
</protein>
<dbReference type="InterPro" id="IPR020845">
    <property type="entry name" value="AMP-binding_CS"/>
</dbReference>
<dbReference type="InterPro" id="IPR011004">
    <property type="entry name" value="Trimer_LpxA-like_sf"/>
</dbReference>
<dbReference type="InterPro" id="IPR036736">
    <property type="entry name" value="ACP-like_sf"/>
</dbReference>
<feature type="transmembrane region" description="Helical" evidence="3">
    <location>
        <begin position="1139"/>
        <end position="1162"/>
    </location>
</feature>
<dbReference type="RefSeq" id="WP_126316454.1">
    <property type="nucleotide sequence ID" value="NZ_JBHOLU010000002.1"/>
</dbReference>